<evidence type="ECO:0000313" key="1">
    <source>
        <dbReference type="EMBL" id="QSW91131.1"/>
    </source>
</evidence>
<reference evidence="1 2" key="1">
    <citation type="submission" date="2021-03" db="EMBL/GenBank/DDBJ databases">
        <title>Flavobacterium kribbensis sp. nov, an endophytic bacteria, isolated from soybean.</title>
        <authorList>
            <person name="Lee J."/>
            <person name="Seo J."/>
        </authorList>
    </citation>
    <scope>NUCLEOTIDE SEQUENCE [LARGE SCALE GENOMIC DNA]</scope>
    <source>
        <strain evidence="1 2">BB8</strain>
    </source>
</reference>
<sequence>MKLVIYAIYSGSGQNLFSWKPEDDLVFIESILMDIGEKNKKGADLFSIRIATPEGLKLLKAEDGILAARPLIIVEKYDFNELWTYLNKIVLSCEADSWSDCVEKLRYHFNWEYDGYR</sequence>
<organism evidence="1 2">
    <name type="scientific">Flavobacterium endoglycinae</name>
    <dbReference type="NCBI Taxonomy" id="2816357"/>
    <lineage>
        <taxon>Bacteria</taxon>
        <taxon>Pseudomonadati</taxon>
        <taxon>Bacteroidota</taxon>
        <taxon>Flavobacteriia</taxon>
        <taxon>Flavobacteriales</taxon>
        <taxon>Flavobacteriaceae</taxon>
        <taxon>Flavobacterium</taxon>
    </lineage>
</organism>
<dbReference type="RefSeq" id="WP_207298255.1">
    <property type="nucleotide sequence ID" value="NZ_CP071448.1"/>
</dbReference>
<gene>
    <name evidence="1" type="ORF">J0383_10050</name>
</gene>
<dbReference type="Proteomes" id="UP000663440">
    <property type="component" value="Chromosome"/>
</dbReference>
<accession>A0ABX7QJ63</accession>
<keyword evidence="2" id="KW-1185">Reference proteome</keyword>
<protein>
    <submittedName>
        <fullName evidence="1">Uncharacterized protein</fullName>
    </submittedName>
</protein>
<evidence type="ECO:0000313" key="2">
    <source>
        <dbReference type="Proteomes" id="UP000663440"/>
    </source>
</evidence>
<dbReference type="InterPro" id="IPR028964">
    <property type="entry name" value="Imm8"/>
</dbReference>
<proteinExistence type="predicted"/>
<dbReference type="Pfam" id="PF15586">
    <property type="entry name" value="Imm8"/>
    <property type="match status" value="1"/>
</dbReference>
<dbReference type="EMBL" id="CP071448">
    <property type="protein sequence ID" value="QSW91131.1"/>
    <property type="molecule type" value="Genomic_DNA"/>
</dbReference>
<name>A0ABX7QJ63_9FLAO</name>